<dbReference type="Proteomes" id="UP000252914">
    <property type="component" value="Unassembled WGS sequence"/>
</dbReference>
<evidence type="ECO:0000256" key="1">
    <source>
        <dbReference type="SAM" id="MobiDB-lite"/>
    </source>
</evidence>
<feature type="compositionally biased region" description="Basic and acidic residues" evidence="1">
    <location>
        <begin position="117"/>
        <end position="134"/>
    </location>
</feature>
<organism evidence="2 3">
    <name type="scientific">Streptomyces diacarni</name>
    <dbReference type="NCBI Taxonomy" id="2800381"/>
    <lineage>
        <taxon>Bacteria</taxon>
        <taxon>Bacillati</taxon>
        <taxon>Actinomycetota</taxon>
        <taxon>Actinomycetes</taxon>
        <taxon>Kitasatosporales</taxon>
        <taxon>Streptomycetaceae</taxon>
        <taxon>Streptomyces</taxon>
    </lineage>
</organism>
<evidence type="ECO:0000313" key="2">
    <source>
        <dbReference type="EMBL" id="RCG17326.1"/>
    </source>
</evidence>
<feature type="compositionally biased region" description="Basic and acidic residues" evidence="1">
    <location>
        <begin position="220"/>
        <end position="232"/>
    </location>
</feature>
<dbReference type="EMBL" id="QOIN01000055">
    <property type="protein sequence ID" value="RCG17326.1"/>
    <property type="molecule type" value="Genomic_DNA"/>
</dbReference>
<keyword evidence="3" id="KW-1185">Reference proteome</keyword>
<feature type="region of interest" description="Disordered" evidence="1">
    <location>
        <begin position="99"/>
        <end position="232"/>
    </location>
</feature>
<evidence type="ECO:0008006" key="4">
    <source>
        <dbReference type="Google" id="ProtNLM"/>
    </source>
</evidence>
<evidence type="ECO:0000313" key="3">
    <source>
        <dbReference type="Proteomes" id="UP000252914"/>
    </source>
</evidence>
<sequence length="232" mass="24430">MNDSCKTAVLAGVAGGYLLGRTKKAKLALAVGSLVAGRRLGLDPQELISKGVRKITETPQFEELADQVKDQMMAAARTAAGSVANRRIESLTDSLRARTDRLGGHDGQGGQGEQDGGEGREEGRGEGREEGRGEGEDEDSGEAEGARWQKSSRERQRSEDGGEGGESSGASDGARRERPRRAAASKDSGGGRARQSTSSDGSSAGRPRKKASSSSSARTSADRSDRRRERRG</sequence>
<dbReference type="AlphaFoldDB" id="A0A367EGU4"/>
<protein>
    <recommendedName>
        <fullName evidence="4">DNA primase</fullName>
    </recommendedName>
</protein>
<feature type="compositionally biased region" description="Basic and acidic residues" evidence="1">
    <location>
        <begin position="144"/>
        <end position="160"/>
    </location>
</feature>
<reference evidence="2 3" key="1">
    <citation type="submission" date="2018-06" db="EMBL/GenBank/DDBJ databases">
        <title>Streptomyces reniochalinae sp. nov. and Streptomyces diacarnus sp. nov. from marine sponges.</title>
        <authorList>
            <person name="Li L."/>
        </authorList>
    </citation>
    <scope>NUCLEOTIDE SEQUENCE [LARGE SCALE GENOMIC DNA]</scope>
    <source>
        <strain evidence="2 3">LHW51701</strain>
    </source>
</reference>
<feature type="compositionally biased region" description="Gly residues" evidence="1">
    <location>
        <begin position="105"/>
        <end position="114"/>
    </location>
</feature>
<gene>
    <name evidence="2" type="ORF">DTL70_27525</name>
</gene>
<dbReference type="RefSeq" id="WP_114024721.1">
    <property type="nucleotide sequence ID" value="NZ_QOIN01000055.1"/>
</dbReference>
<proteinExistence type="predicted"/>
<name>A0A367EGU4_9ACTN</name>
<accession>A0A367EGU4</accession>
<comment type="caution">
    <text evidence="2">The sequence shown here is derived from an EMBL/GenBank/DDBJ whole genome shotgun (WGS) entry which is preliminary data.</text>
</comment>